<organism evidence="3 4">
    <name type="scientific">Scleroderma citrinum Foug A</name>
    <dbReference type="NCBI Taxonomy" id="1036808"/>
    <lineage>
        <taxon>Eukaryota</taxon>
        <taxon>Fungi</taxon>
        <taxon>Dikarya</taxon>
        <taxon>Basidiomycota</taxon>
        <taxon>Agaricomycotina</taxon>
        <taxon>Agaricomycetes</taxon>
        <taxon>Agaricomycetidae</taxon>
        <taxon>Boletales</taxon>
        <taxon>Sclerodermatineae</taxon>
        <taxon>Sclerodermataceae</taxon>
        <taxon>Scleroderma</taxon>
    </lineage>
</organism>
<proteinExistence type="predicted"/>
<dbReference type="InterPro" id="IPR050561">
    <property type="entry name" value="PTP"/>
</dbReference>
<gene>
    <name evidence="3" type="ORF">SCLCIDRAFT_103953</name>
</gene>
<dbReference type="SUPFAM" id="SSF52799">
    <property type="entry name" value="(Phosphotyrosine protein) phosphatases II"/>
    <property type="match status" value="1"/>
</dbReference>
<name>A0A0C3E8A2_9AGAM</name>
<dbReference type="OrthoDB" id="266663at2759"/>
<protein>
    <recommendedName>
        <fullName evidence="2">Tyrosine specific protein phosphatases domain-containing protein</fullName>
    </recommendedName>
</protein>
<dbReference type="STRING" id="1036808.A0A0C3E8A2"/>
<dbReference type="InterPro" id="IPR029021">
    <property type="entry name" value="Prot-tyrosine_phosphatase-like"/>
</dbReference>
<dbReference type="PANTHER" id="PTHR23339">
    <property type="entry name" value="TYROSINE SPECIFIC PROTEIN PHOSPHATASE AND DUAL SPECIFICITY PROTEIN PHOSPHATASE"/>
    <property type="match status" value="1"/>
</dbReference>
<dbReference type="EMBL" id="KN822007">
    <property type="protein sequence ID" value="KIM68990.1"/>
    <property type="molecule type" value="Genomic_DNA"/>
</dbReference>
<dbReference type="InterPro" id="IPR000387">
    <property type="entry name" value="Tyr_Pase_dom"/>
</dbReference>
<sequence length="586" mass="64948">MDDAGAFTGFTAGHTRHVTQLSPLASQHHLSEYSRIKHGHLGSSVQYAPISLHAPHLVDELRERQVRYADQVLWWPCPSKPHDTAPVIPASDQRVASSSQDSSAIHSQIQREICDALSHSIPKPLATCSGSINTAMIKTSETHPIHISAVIPPESLVAISSNVTHRSKPSAILFDIPSSYTLDRLTEYNRLFSFANTPLIPVRPSYSVDLQTSSISTRPSHTLHGRRPSITNALRTAICTKLSIPPFRLPLSHTKAPKKDSIGSTSIEGLTERNTDVMHALPKLLPSRELIYAPTSTRSLSEPPVVFFPSVVDPMESSILPPLNRLLSSPVRSPATSLYRRSKTKESAEKTLPRSATKNGIKKFRHLKLGNLFLSSCPGKKVRLEGPIRGKRAVCRNLELDFKRVRQVGVRCIVCCLDDDEMQFLGTPWEEYCRLAHQEGLDVLRIPLPEGLCPLSPQSLDKDLARIIERYTINGIPVLVHCRGGVGRAGLVACCWLLKLGLCGWIETDVVGSPSTGSTTGDTSMQNWDDDTVVRKDTLQIVERVIGVVRVRRSVKAIETLEQVKFLVEYVDYLRIYGREDVPKDH</sequence>
<dbReference type="InParanoid" id="A0A0C3E8A2"/>
<evidence type="ECO:0000313" key="4">
    <source>
        <dbReference type="Proteomes" id="UP000053989"/>
    </source>
</evidence>
<reference evidence="3 4" key="1">
    <citation type="submission" date="2014-04" db="EMBL/GenBank/DDBJ databases">
        <authorList>
            <consortium name="DOE Joint Genome Institute"/>
            <person name="Kuo A."/>
            <person name="Kohler A."/>
            <person name="Nagy L.G."/>
            <person name="Floudas D."/>
            <person name="Copeland A."/>
            <person name="Barry K.W."/>
            <person name="Cichocki N."/>
            <person name="Veneault-Fourrey C."/>
            <person name="LaButti K."/>
            <person name="Lindquist E.A."/>
            <person name="Lipzen A."/>
            <person name="Lundell T."/>
            <person name="Morin E."/>
            <person name="Murat C."/>
            <person name="Sun H."/>
            <person name="Tunlid A."/>
            <person name="Henrissat B."/>
            <person name="Grigoriev I.V."/>
            <person name="Hibbett D.S."/>
            <person name="Martin F."/>
            <person name="Nordberg H.P."/>
            <person name="Cantor M.N."/>
            <person name="Hua S.X."/>
        </authorList>
    </citation>
    <scope>NUCLEOTIDE SEQUENCE [LARGE SCALE GENOMIC DNA]</scope>
    <source>
        <strain evidence="3 4">Foug A</strain>
    </source>
</reference>
<dbReference type="Proteomes" id="UP000053989">
    <property type="component" value="Unassembled WGS sequence"/>
</dbReference>
<dbReference type="Pfam" id="PF22785">
    <property type="entry name" value="Tc-R-P"/>
    <property type="match status" value="1"/>
</dbReference>
<dbReference type="PROSITE" id="PS50056">
    <property type="entry name" value="TYR_PHOSPHATASE_2"/>
    <property type="match status" value="1"/>
</dbReference>
<evidence type="ECO:0000256" key="1">
    <source>
        <dbReference type="SAM" id="MobiDB-lite"/>
    </source>
</evidence>
<evidence type="ECO:0000259" key="2">
    <source>
        <dbReference type="PROSITE" id="PS50056"/>
    </source>
</evidence>
<dbReference type="Gene3D" id="3.90.190.10">
    <property type="entry name" value="Protein tyrosine phosphatase superfamily"/>
    <property type="match status" value="1"/>
</dbReference>
<evidence type="ECO:0000313" key="3">
    <source>
        <dbReference type="EMBL" id="KIM68990.1"/>
    </source>
</evidence>
<keyword evidence="4" id="KW-1185">Reference proteome</keyword>
<dbReference type="AlphaFoldDB" id="A0A0C3E8A2"/>
<reference evidence="4" key="2">
    <citation type="submission" date="2015-01" db="EMBL/GenBank/DDBJ databases">
        <title>Evolutionary Origins and Diversification of the Mycorrhizal Mutualists.</title>
        <authorList>
            <consortium name="DOE Joint Genome Institute"/>
            <consortium name="Mycorrhizal Genomics Consortium"/>
            <person name="Kohler A."/>
            <person name="Kuo A."/>
            <person name="Nagy L.G."/>
            <person name="Floudas D."/>
            <person name="Copeland A."/>
            <person name="Barry K.W."/>
            <person name="Cichocki N."/>
            <person name="Veneault-Fourrey C."/>
            <person name="LaButti K."/>
            <person name="Lindquist E.A."/>
            <person name="Lipzen A."/>
            <person name="Lundell T."/>
            <person name="Morin E."/>
            <person name="Murat C."/>
            <person name="Riley R."/>
            <person name="Ohm R."/>
            <person name="Sun H."/>
            <person name="Tunlid A."/>
            <person name="Henrissat B."/>
            <person name="Grigoriev I.V."/>
            <person name="Hibbett D.S."/>
            <person name="Martin F."/>
        </authorList>
    </citation>
    <scope>NUCLEOTIDE SEQUENCE [LARGE SCALE GENOMIC DNA]</scope>
    <source>
        <strain evidence="4">Foug A</strain>
    </source>
</reference>
<dbReference type="HOGENOM" id="CLU_019420_1_0_1"/>
<accession>A0A0C3E8A2</accession>
<feature type="domain" description="Tyrosine specific protein phosphatases" evidence="2">
    <location>
        <begin position="462"/>
        <end position="502"/>
    </location>
</feature>
<feature type="region of interest" description="Disordered" evidence="1">
    <location>
        <begin position="334"/>
        <end position="355"/>
    </location>
</feature>